<dbReference type="EMBL" id="CACVAW010000024">
    <property type="protein sequence ID" value="CAA6807080.1"/>
    <property type="molecule type" value="Genomic_DNA"/>
</dbReference>
<feature type="transmembrane region" description="Helical" evidence="1">
    <location>
        <begin position="12"/>
        <end position="31"/>
    </location>
</feature>
<proteinExistence type="predicted"/>
<evidence type="ECO:0000256" key="1">
    <source>
        <dbReference type="SAM" id="Phobius"/>
    </source>
</evidence>
<sequence>MGKLIESIPWDRLGEGAIITLVAIFIIYAIFKKYINYENKRIDERVSEVENKTKVELQKVEKEVTQIRKNVLKDSEIDVVKGTQVEENRLTSSTIKVS</sequence>
<organism evidence="2">
    <name type="scientific">uncultured Campylobacterales bacterium</name>
    <dbReference type="NCBI Taxonomy" id="352960"/>
    <lineage>
        <taxon>Bacteria</taxon>
        <taxon>Pseudomonadati</taxon>
        <taxon>Campylobacterota</taxon>
        <taxon>Epsilonproteobacteria</taxon>
        <taxon>Campylobacterales</taxon>
        <taxon>environmental samples</taxon>
    </lineage>
</organism>
<dbReference type="AlphaFoldDB" id="A0A6S6SPY4"/>
<keyword evidence="1" id="KW-1133">Transmembrane helix</keyword>
<gene>
    <name evidence="2" type="ORF">HELGO_WM13873</name>
</gene>
<evidence type="ECO:0000313" key="2">
    <source>
        <dbReference type="EMBL" id="CAA6807080.1"/>
    </source>
</evidence>
<keyword evidence="1" id="KW-0812">Transmembrane</keyword>
<accession>A0A6S6SPY4</accession>
<keyword evidence="1" id="KW-0472">Membrane</keyword>
<name>A0A6S6SPY4_9BACT</name>
<reference evidence="2" key="1">
    <citation type="submission" date="2020-01" db="EMBL/GenBank/DDBJ databases">
        <authorList>
            <person name="Meier V. D."/>
            <person name="Meier V D."/>
        </authorList>
    </citation>
    <scope>NUCLEOTIDE SEQUENCE</scope>
    <source>
        <strain evidence="2">HLG_WM_MAG_12</strain>
    </source>
</reference>
<protein>
    <submittedName>
        <fullName evidence="2">Uncharacterized protein</fullName>
    </submittedName>
</protein>